<sequence length="811" mass="92759">MAKIVKEPLFPCQKGCTRQFLSLIQRRNHHSKKHSKKRVSTSEQNQDDIEMEEANVVNEPSTPDHQPIYCDMASDSASGFTATELFSVKFAEISDTYGVSREAVREYVYLFRSLLDHNIKQGSISSEIAPTTILFPENLTKSFQEKMKLQANEYSICKNGCMLYNDNDKETKFSKITSLWLANDKTRDLMQYRYKYEFSSKGYADFFDGNAYKTLLDIGCFKSRHDIALCLYIDAFTATKANQSSKLTMIHLVNMNLPPEIRYKDVYTRQIGIIPGPNNPRALLDTFLQPIIDEAKKLSTDGLVVIKDKVEICKAKVFIVMASGDLPAAGELSHHMGFSTKYGCRICRTLTTKVNYHTCFLEKESIERDVSDFRSPDPFNNLGIRSKSPFTDLITMTSPLYFSLDCMHLIDHGIGKTLYELITVSLKKDFNKSAKLMYTPADSEFVSFDNYTFWIDKKDLFEAGKLVVESKNTVNIEFASKWVDPIKYNGGIRASVLRLFLLYILPAYFVPLLKNERAKKAILKLVKASALSLQWNVTHDDVSKIRSNVGENASTVMQRMMMHSYVHNLDWDISDKLYLLGPRPYSPSSFKDIVCPDTSSAQQMWGPFEHYGLDELPLKLSKEKFLLALNHFYIRALNEDISRDKLLECCIANSNKIIISGRACQESDEDKDIVWKSQLYAKNINEYRRGNTFIMFYATNSNGREGILKKWYIGSLMFFFEHTIKNARRILALVEVAEEHGVCDYDPTIPLVKFSFADNESLPKRCTVLRIEDIHCSVSLLKTNHAKHYKVIFKKIQRTSLLSSAGTTSNL</sequence>
<dbReference type="InterPro" id="IPR013087">
    <property type="entry name" value="Znf_C2H2_type"/>
</dbReference>
<evidence type="ECO:0000256" key="1">
    <source>
        <dbReference type="SAM" id="MobiDB-lite"/>
    </source>
</evidence>
<dbReference type="AlphaFoldDB" id="A0A8H7R3Q5"/>
<feature type="compositionally biased region" description="Basic residues" evidence="1">
    <location>
        <begin position="27"/>
        <end position="39"/>
    </location>
</feature>
<feature type="region of interest" description="Disordered" evidence="1">
    <location>
        <begin position="27"/>
        <end position="49"/>
    </location>
</feature>
<keyword evidence="4" id="KW-1185">Reference proteome</keyword>
<dbReference type="Proteomes" id="UP000650833">
    <property type="component" value="Unassembled WGS sequence"/>
</dbReference>
<reference evidence="3" key="1">
    <citation type="submission" date="2020-12" db="EMBL/GenBank/DDBJ databases">
        <title>Metabolic potential, ecology and presence of endohyphal bacteria is reflected in genomic diversity of Mucoromycotina.</title>
        <authorList>
            <person name="Muszewska A."/>
            <person name="Okrasinska A."/>
            <person name="Steczkiewicz K."/>
            <person name="Drgas O."/>
            <person name="Orlowska M."/>
            <person name="Perlinska-Lenart U."/>
            <person name="Aleksandrzak-Piekarczyk T."/>
            <person name="Szatraj K."/>
            <person name="Zielenkiewicz U."/>
            <person name="Pilsyk S."/>
            <person name="Malc E."/>
            <person name="Mieczkowski P."/>
            <person name="Kruszewska J.S."/>
            <person name="Biernat P."/>
            <person name="Pawlowska J."/>
        </authorList>
    </citation>
    <scope>NUCLEOTIDE SEQUENCE</scope>
    <source>
        <strain evidence="3">CBS 226.32</strain>
    </source>
</reference>
<accession>A0A8H7R3Q5</accession>
<dbReference type="EMBL" id="JAEPRC010000221">
    <property type="protein sequence ID" value="KAG2203673.1"/>
    <property type="molecule type" value="Genomic_DNA"/>
</dbReference>
<dbReference type="InterPro" id="IPR004242">
    <property type="entry name" value="Transposase_21"/>
</dbReference>
<name>A0A8H7R3Q5_9FUNG</name>
<comment type="caution">
    <text evidence="3">The sequence shown here is derived from an EMBL/GenBank/DDBJ whole genome shotgun (WGS) entry which is preliminary data.</text>
</comment>
<organism evidence="3 4">
    <name type="scientific">Mucor plumbeus</name>
    <dbReference type="NCBI Taxonomy" id="97098"/>
    <lineage>
        <taxon>Eukaryota</taxon>
        <taxon>Fungi</taxon>
        <taxon>Fungi incertae sedis</taxon>
        <taxon>Mucoromycota</taxon>
        <taxon>Mucoromycotina</taxon>
        <taxon>Mucoromycetes</taxon>
        <taxon>Mucorales</taxon>
        <taxon>Mucorineae</taxon>
        <taxon>Mucoraceae</taxon>
        <taxon>Mucor</taxon>
    </lineage>
</organism>
<protein>
    <recommendedName>
        <fullName evidence="2">C2H2-type domain-containing protein</fullName>
    </recommendedName>
</protein>
<dbReference type="Pfam" id="PF02992">
    <property type="entry name" value="Transposase_21"/>
    <property type="match status" value="1"/>
</dbReference>
<evidence type="ECO:0000313" key="4">
    <source>
        <dbReference type="Proteomes" id="UP000650833"/>
    </source>
</evidence>
<evidence type="ECO:0000259" key="2">
    <source>
        <dbReference type="PROSITE" id="PS00028"/>
    </source>
</evidence>
<feature type="domain" description="C2H2-type" evidence="2">
    <location>
        <begin position="12"/>
        <end position="34"/>
    </location>
</feature>
<gene>
    <name evidence="3" type="ORF">INT46_003320</name>
</gene>
<dbReference type="OrthoDB" id="2285485at2759"/>
<proteinExistence type="predicted"/>
<evidence type="ECO:0000313" key="3">
    <source>
        <dbReference type="EMBL" id="KAG2203673.1"/>
    </source>
</evidence>
<dbReference type="PROSITE" id="PS00028">
    <property type="entry name" value="ZINC_FINGER_C2H2_1"/>
    <property type="match status" value="1"/>
</dbReference>